<sequence length="51" mass="5199">MRRPRPLRVTEAAAVTWAAAALGPLALTPAAAPAMALALAIGAAWADFLED</sequence>
<keyword evidence="2" id="KW-1185">Reference proteome</keyword>
<protein>
    <submittedName>
        <fullName evidence="1">Uncharacterized protein</fullName>
    </submittedName>
</protein>
<name>A0A1M7U212_9RHOB</name>
<dbReference type="AlphaFoldDB" id="A0A1M7U212"/>
<reference evidence="1 2" key="1">
    <citation type="submission" date="2016-12" db="EMBL/GenBank/DDBJ databases">
        <authorList>
            <person name="Song W.-J."/>
            <person name="Kurnit D.M."/>
        </authorList>
    </citation>
    <scope>NUCLEOTIDE SEQUENCE [LARGE SCALE GENOMIC DNA]</scope>
    <source>
        <strain evidence="1 2">CGMCC 1.10808</strain>
    </source>
</reference>
<gene>
    <name evidence="1" type="ORF">SAMN05216200_11439</name>
</gene>
<evidence type="ECO:0000313" key="1">
    <source>
        <dbReference type="EMBL" id="SHN77045.1"/>
    </source>
</evidence>
<accession>A0A1M7U212</accession>
<dbReference type="RefSeq" id="WP_177174473.1">
    <property type="nucleotide sequence ID" value="NZ_FOHL01000001.1"/>
</dbReference>
<dbReference type="STRING" id="1189325.SAMN04488119_101383"/>
<dbReference type="Proteomes" id="UP000184066">
    <property type="component" value="Unassembled WGS sequence"/>
</dbReference>
<proteinExistence type="predicted"/>
<organism evidence="1 2">
    <name type="scientific">Oceanicella actignis</name>
    <dbReference type="NCBI Taxonomy" id="1189325"/>
    <lineage>
        <taxon>Bacteria</taxon>
        <taxon>Pseudomonadati</taxon>
        <taxon>Pseudomonadota</taxon>
        <taxon>Alphaproteobacteria</taxon>
        <taxon>Rhodobacterales</taxon>
        <taxon>Paracoccaceae</taxon>
        <taxon>Oceanicella</taxon>
    </lineage>
</organism>
<dbReference type="EMBL" id="FRDL01000014">
    <property type="protein sequence ID" value="SHN77045.1"/>
    <property type="molecule type" value="Genomic_DNA"/>
</dbReference>
<evidence type="ECO:0000313" key="2">
    <source>
        <dbReference type="Proteomes" id="UP000184066"/>
    </source>
</evidence>